<feature type="transmembrane region" description="Helical" evidence="1">
    <location>
        <begin position="50"/>
        <end position="69"/>
    </location>
</feature>
<proteinExistence type="predicted"/>
<dbReference type="AlphaFoldDB" id="A0A2T0B7P7"/>
<evidence type="ECO:0000259" key="3">
    <source>
        <dbReference type="Pfam" id="PF18705"/>
    </source>
</evidence>
<keyword evidence="1" id="KW-1133">Transmembrane helix</keyword>
<gene>
    <name evidence="4" type="ORF">CLLI_06470</name>
</gene>
<reference evidence="4 5" key="1">
    <citation type="submission" date="2018-03" db="EMBL/GenBank/DDBJ databases">
        <title>Genome sequence of Clostridium liquoris DSM 100320.</title>
        <authorList>
            <person name="Poehlein A."/>
            <person name="Daniel R."/>
        </authorList>
    </citation>
    <scope>NUCLEOTIDE SEQUENCE [LARGE SCALE GENOMIC DNA]</scope>
    <source>
        <strain evidence="4 5">DSM 100320</strain>
    </source>
</reference>
<evidence type="ECO:0008006" key="6">
    <source>
        <dbReference type="Google" id="ProtNLM"/>
    </source>
</evidence>
<name>A0A2T0B7P7_9CLOT</name>
<evidence type="ECO:0000256" key="1">
    <source>
        <dbReference type="SAM" id="Phobius"/>
    </source>
</evidence>
<dbReference type="Pfam" id="PF18705">
    <property type="entry name" value="DUF5643"/>
    <property type="match status" value="1"/>
</dbReference>
<dbReference type="InterPro" id="IPR040680">
    <property type="entry name" value="DUF5643"/>
</dbReference>
<dbReference type="Gene3D" id="2.60.40.1630">
    <property type="entry name" value="bacillus anthracis domain"/>
    <property type="match status" value="1"/>
</dbReference>
<feature type="domain" description="DUF4179" evidence="2">
    <location>
        <begin position="46"/>
        <end position="132"/>
    </location>
</feature>
<evidence type="ECO:0000313" key="5">
    <source>
        <dbReference type="Proteomes" id="UP000239706"/>
    </source>
</evidence>
<comment type="caution">
    <text evidence="4">The sequence shown here is derived from an EMBL/GenBank/DDBJ whole genome shotgun (WGS) entry which is preliminary data.</text>
</comment>
<evidence type="ECO:0000313" key="4">
    <source>
        <dbReference type="EMBL" id="PRR79914.1"/>
    </source>
</evidence>
<dbReference type="OrthoDB" id="1695052at2"/>
<dbReference type="RefSeq" id="WP_106062812.1">
    <property type="nucleotide sequence ID" value="NZ_PVXO01000012.1"/>
</dbReference>
<feature type="domain" description="DUF5643" evidence="3">
    <location>
        <begin position="225"/>
        <end position="343"/>
    </location>
</feature>
<dbReference type="Pfam" id="PF13786">
    <property type="entry name" value="DUF4179"/>
    <property type="match status" value="1"/>
</dbReference>
<keyword evidence="5" id="KW-1185">Reference proteome</keyword>
<keyword evidence="1" id="KW-0812">Transmembrane</keyword>
<protein>
    <recommendedName>
        <fullName evidence="6">DUF4179 domain-containing protein</fullName>
    </recommendedName>
</protein>
<organism evidence="4 5">
    <name type="scientific">Clostridium liquoris</name>
    <dbReference type="NCBI Taxonomy" id="1289519"/>
    <lineage>
        <taxon>Bacteria</taxon>
        <taxon>Bacillati</taxon>
        <taxon>Bacillota</taxon>
        <taxon>Clostridia</taxon>
        <taxon>Eubacteriales</taxon>
        <taxon>Clostridiaceae</taxon>
        <taxon>Clostridium</taxon>
    </lineage>
</organism>
<sequence>MKNDIYTMLNDADINLEQYEKEDFNDIERKNLKAKFRKSINSKKSYKRNIAVATAVTLVLTVGILGGNADVYATRVSNIIGRDIGSLLGIQRNLDGYKTVVNKAVTDKGITVKLNEVILDGNQLIVSSNISSNEKLEGGRSWMPFFTVYVNGKKASNAADGSGKVVDDYTTEEVMTYHLDKVDLSGDLNIKILCKSMLLDDKEKNGTWSFEFKTNGDQLKVDTREMALNNKFTLENGKEYTLSKYTDNALGQKIYASTSAANSKTKSAYDIVLKGNDDLGNKISFYMNYDTENETLFRTEKIDGGINKNAKTLTLTPYAAKYPEKSGRMDGEYKKAGDKFTIDLSKLK</sequence>
<dbReference type="InterPro" id="IPR025436">
    <property type="entry name" value="DUF4179"/>
</dbReference>
<evidence type="ECO:0000259" key="2">
    <source>
        <dbReference type="Pfam" id="PF13786"/>
    </source>
</evidence>
<keyword evidence="1" id="KW-0472">Membrane</keyword>
<accession>A0A2T0B7P7</accession>
<dbReference type="EMBL" id="PVXO01000012">
    <property type="protein sequence ID" value="PRR79914.1"/>
    <property type="molecule type" value="Genomic_DNA"/>
</dbReference>
<dbReference type="Gene3D" id="2.60.40.1640">
    <property type="entry name" value="Conserved domain protein"/>
    <property type="match status" value="1"/>
</dbReference>
<dbReference type="Proteomes" id="UP000239706">
    <property type="component" value="Unassembled WGS sequence"/>
</dbReference>